<gene>
    <name evidence="6" type="ORF">NCTC13149_01632</name>
</gene>
<evidence type="ECO:0000256" key="3">
    <source>
        <dbReference type="ARBA" id="ARBA00022630"/>
    </source>
</evidence>
<name>A0A379C7U6_9FIRM</name>
<dbReference type="STRING" id="1122949.GCA_000378725_01376"/>
<dbReference type="SUPFAM" id="SSF51412">
    <property type="entry name" value="Inosine monophosphate dehydrogenase (IMPDH)"/>
    <property type="match status" value="1"/>
</dbReference>
<sequence>MNINNILNIKYPIIQGGMAHISTAEFAAKVSELGALGQIASGGFTAEQVRSGIKKIRTLTDKAFGVNVVILNKDIDKLAEVVIEEKVDIITVGAGNPKPYMKKWIDAGIRVIPIIANIKMAKSVEALGASAVIFEGAEAGGHIGSLNTFPELPAIVDSVNIPVICAGGVYNGKHMFAAEVLGASGVQIGSRLLVAEETPIDEAYKKALIEGKDSDTIVTGITTKAPVRVIKNALAKRLNEIEIGSKDMDEFFKLATGSTKRAVDGDIDMGSILCGQGIYYLNKIESLKDIIENLMKDYLQVKKTWNCN</sequence>
<accession>A0A379C7U6</accession>
<dbReference type="Pfam" id="PF03060">
    <property type="entry name" value="NMO"/>
    <property type="match status" value="2"/>
</dbReference>
<evidence type="ECO:0000256" key="5">
    <source>
        <dbReference type="ARBA" id="ARBA00023002"/>
    </source>
</evidence>
<keyword evidence="3" id="KW-0285">Flavoprotein</keyword>
<dbReference type="GO" id="GO:0018580">
    <property type="term" value="F:nitronate monooxygenase activity"/>
    <property type="evidence" value="ECO:0007669"/>
    <property type="project" value="InterPro"/>
</dbReference>
<reference evidence="6 7" key="1">
    <citation type="submission" date="2018-06" db="EMBL/GenBank/DDBJ databases">
        <authorList>
            <consortium name="Pathogen Informatics"/>
            <person name="Doyle S."/>
        </authorList>
    </citation>
    <scope>NUCLEOTIDE SEQUENCE [LARGE SCALE GENOMIC DNA]</scope>
    <source>
        <strain evidence="6 7">NCTC13149</strain>
    </source>
</reference>
<dbReference type="OrthoDB" id="9778912at2"/>
<organism evidence="6 7">
    <name type="scientific">Peptoniphilus lacrimalis</name>
    <dbReference type="NCBI Taxonomy" id="33031"/>
    <lineage>
        <taxon>Bacteria</taxon>
        <taxon>Bacillati</taxon>
        <taxon>Bacillota</taxon>
        <taxon>Tissierellia</taxon>
        <taxon>Tissierellales</taxon>
        <taxon>Peptoniphilaceae</taxon>
        <taxon>Peptoniphilus</taxon>
    </lineage>
</organism>
<keyword evidence="4" id="KW-0288">FMN</keyword>
<evidence type="ECO:0000256" key="1">
    <source>
        <dbReference type="ARBA" id="ARBA00003535"/>
    </source>
</evidence>
<dbReference type="EMBL" id="UGSZ01000001">
    <property type="protein sequence ID" value="SUB57775.1"/>
    <property type="molecule type" value="Genomic_DNA"/>
</dbReference>
<dbReference type="PANTHER" id="PTHR32332:SF20">
    <property type="entry name" value="2-NITROPROPANE DIOXYGENASE-LIKE PROTEIN"/>
    <property type="match status" value="1"/>
</dbReference>
<comment type="function">
    <text evidence="1">Nitronate monooxygenase that uses molecular oxygen to catalyze the oxidative denitrification of alkyl nitronates. Acts on propionate 3-nitronate (P3N), the presumed physiological substrate. Probably functions in the detoxification of P3N, a metabolic poison produced by plants and fungi as a defense mechanism.</text>
</comment>
<dbReference type="InterPro" id="IPR013785">
    <property type="entry name" value="Aldolase_TIM"/>
</dbReference>
<evidence type="ECO:0000313" key="6">
    <source>
        <dbReference type="EMBL" id="SUB57775.1"/>
    </source>
</evidence>
<dbReference type="PANTHER" id="PTHR32332">
    <property type="entry name" value="2-NITROPROPANE DIOXYGENASE"/>
    <property type="match status" value="1"/>
</dbReference>
<evidence type="ECO:0000256" key="2">
    <source>
        <dbReference type="ARBA" id="ARBA00013457"/>
    </source>
</evidence>
<dbReference type="CDD" id="cd04730">
    <property type="entry name" value="NPD_like"/>
    <property type="match status" value="1"/>
</dbReference>
<keyword evidence="5 6" id="KW-0560">Oxidoreductase</keyword>
<dbReference type="AlphaFoldDB" id="A0A379C7U6"/>
<evidence type="ECO:0000313" key="7">
    <source>
        <dbReference type="Proteomes" id="UP000255517"/>
    </source>
</evidence>
<dbReference type="InterPro" id="IPR004136">
    <property type="entry name" value="NMO"/>
</dbReference>
<dbReference type="Proteomes" id="UP000255517">
    <property type="component" value="Unassembled WGS sequence"/>
</dbReference>
<protein>
    <recommendedName>
        <fullName evidence="2">Probable nitronate monooxygenase</fullName>
    </recommendedName>
</protein>
<proteinExistence type="predicted"/>
<dbReference type="RefSeq" id="WP_019035040.1">
    <property type="nucleotide sequence ID" value="NZ_UGSZ01000001.1"/>
</dbReference>
<keyword evidence="6" id="KW-0503">Monooxygenase</keyword>
<dbReference type="Gene3D" id="3.20.20.70">
    <property type="entry name" value="Aldolase class I"/>
    <property type="match status" value="1"/>
</dbReference>
<evidence type="ECO:0000256" key="4">
    <source>
        <dbReference type="ARBA" id="ARBA00022643"/>
    </source>
</evidence>